<gene>
    <name evidence="2" type="ORF">UU50_C0005G0038</name>
</gene>
<evidence type="ECO:0000313" key="2">
    <source>
        <dbReference type="EMBL" id="KKR99531.1"/>
    </source>
</evidence>
<name>A0A0G0VIV0_9BACT</name>
<evidence type="ECO:0000313" key="3">
    <source>
        <dbReference type="Proteomes" id="UP000033930"/>
    </source>
</evidence>
<accession>A0A0G0VIV0</accession>
<dbReference type="AlphaFoldDB" id="A0A0G0VIV0"/>
<feature type="region of interest" description="Disordered" evidence="1">
    <location>
        <begin position="38"/>
        <end position="61"/>
    </location>
</feature>
<dbReference type="Proteomes" id="UP000033930">
    <property type="component" value="Unassembled WGS sequence"/>
</dbReference>
<proteinExistence type="predicted"/>
<organism evidence="2 3">
    <name type="scientific">Candidatus Uhrbacteria bacterium GW2011_GWC1_41_20</name>
    <dbReference type="NCBI Taxonomy" id="1618983"/>
    <lineage>
        <taxon>Bacteria</taxon>
        <taxon>Candidatus Uhriibacteriota</taxon>
    </lineage>
</organism>
<evidence type="ECO:0000256" key="1">
    <source>
        <dbReference type="SAM" id="MobiDB-lite"/>
    </source>
</evidence>
<protein>
    <submittedName>
        <fullName evidence="2">Uncharacterized protein</fullName>
    </submittedName>
</protein>
<reference evidence="2 3" key="1">
    <citation type="journal article" date="2015" name="Nature">
        <title>rRNA introns, odd ribosomes, and small enigmatic genomes across a large radiation of phyla.</title>
        <authorList>
            <person name="Brown C.T."/>
            <person name="Hug L.A."/>
            <person name="Thomas B.C."/>
            <person name="Sharon I."/>
            <person name="Castelle C.J."/>
            <person name="Singh A."/>
            <person name="Wilkins M.J."/>
            <person name="Williams K.H."/>
            <person name="Banfield J.F."/>
        </authorList>
    </citation>
    <scope>NUCLEOTIDE SEQUENCE [LARGE SCALE GENOMIC DNA]</scope>
</reference>
<dbReference type="EMBL" id="LCAW01000005">
    <property type="protein sequence ID" value="KKR99531.1"/>
    <property type="molecule type" value="Genomic_DNA"/>
</dbReference>
<sequence length="61" mass="6740">MTSGEVSRTHFRGTALLRCGVSSLAIIWGQADRTRRYRQTGPANTWQGSCPLRSMVDADGR</sequence>
<comment type="caution">
    <text evidence="2">The sequence shown here is derived from an EMBL/GenBank/DDBJ whole genome shotgun (WGS) entry which is preliminary data.</text>
</comment>